<keyword evidence="2" id="KW-0233">DNA recombination</keyword>
<keyword evidence="1" id="KW-0238">DNA-binding</keyword>
<accession>A0A0M3APG2</accession>
<sequence length="422" mass="44831">MSAPAPRLAQPKAAVAGEIVTILPPGETKLPRRRSGSARNREAQLVALLQELTGEGAGLVELNFKKSLEARAPASIKALAVDLDCYAHFSAGQGGIGLPASEARLVAYVDYCETRKFKPATVSRRLSSLAVAHHLLGVPNLVGAGVVRDALRGLRRRAGVRQRQAGPLRFGDGVGPEPVKGFTLAVMLDACGRDVVGLRDAAILSLGYDAGLRVSELAAVALEQIEGQEDGSALLELARSKTDQDGKGALVWLSPDTMRRVALWREAASIRAGVLFRRVAVTRTKPSEARRERTISDLAYHAQVDRDRMVARPARAATATYKIGEDALTPAAVRLIIKRTALAAADQGLVDLMGADLAEAINALSTHSLRVGLTQDLFANGEDAGPIAQALRWTSTATALRYGRKLAPSSNAAARMLKGVRK</sequence>
<keyword evidence="5" id="KW-1185">Reference proteome</keyword>
<feature type="domain" description="Tyr recombinase" evidence="3">
    <location>
        <begin position="174"/>
        <end position="416"/>
    </location>
</feature>
<name>A0A0M3APG2_9SPHN</name>
<dbReference type="SUPFAM" id="SSF56349">
    <property type="entry name" value="DNA breaking-rejoining enzymes"/>
    <property type="match status" value="1"/>
</dbReference>
<reference evidence="4 5" key="1">
    <citation type="submission" date="2015-04" db="EMBL/GenBank/DDBJ databases">
        <title>Genome sequence of aromatic hydrocarbons-degrading Sphingobium chungbukense DJ77.</title>
        <authorList>
            <person name="Kim Y.-C."/>
            <person name="Chae J.-C."/>
        </authorList>
    </citation>
    <scope>NUCLEOTIDE SEQUENCE [LARGE SCALE GENOMIC DNA]</scope>
    <source>
        <strain evidence="4 5">DJ77</strain>
    </source>
</reference>
<evidence type="ECO:0000256" key="1">
    <source>
        <dbReference type="ARBA" id="ARBA00023125"/>
    </source>
</evidence>
<dbReference type="AlphaFoldDB" id="A0A0M3APG2"/>
<dbReference type="Gene3D" id="1.10.150.130">
    <property type="match status" value="1"/>
</dbReference>
<evidence type="ECO:0000313" key="5">
    <source>
        <dbReference type="Proteomes" id="UP000033874"/>
    </source>
</evidence>
<dbReference type="EMBL" id="LBIC01000009">
    <property type="protein sequence ID" value="KKW90811.1"/>
    <property type="molecule type" value="Genomic_DNA"/>
</dbReference>
<protein>
    <submittedName>
        <fullName evidence="4">Integrase</fullName>
    </submittedName>
</protein>
<dbReference type="Gene3D" id="1.10.443.10">
    <property type="entry name" value="Intergrase catalytic core"/>
    <property type="match status" value="1"/>
</dbReference>
<dbReference type="Proteomes" id="UP000033874">
    <property type="component" value="Unassembled WGS sequence"/>
</dbReference>
<dbReference type="InterPro" id="IPR010998">
    <property type="entry name" value="Integrase_recombinase_N"/>
</dbReference>
<dbReference type="GO" id="GO:0003677">
    <property type="term" value="F:DNA binding"/>
    <property type="evidence" value="ECO:0007669"/>
    <property type="project" value="UniProtKB-KW"/>
</dbReference>
<gene>
    <name evidence="4" type="ORF">YP76_19010</name>
</gene>
<dbReference type="PATRIC" id="fig|56193.3.peg.4002"/>
<dbReference type="InterPro" id="IPR002104">
    <property type="entry name" value="Integrase_catalytic"/>
</dbReference>
<dbReference type="InterPro" id="IPR011010">
    <property type="entry name" value="DNA_brk_join_enz"/>
</dbReference>
<proteinExistence type="predicted"/>
<dbReference type="InterPro" id="IPR013762">
    <property type="entry name" value="Integrase-like_cat_sf"/>
</dbReference>
<comment type="caution">
    <text evidence="4">The sequence shown here is derived from an EMBL/GenBank/DDBJ whole genome shotgun (WGS) entry which is preliminary data.</text>
</comment>
<dbReference type="GO" id="GO:0006310">
    <property type="term" value="P:DNA recombination"/>
    <property type="evidence" value="ECO:0007669"/>
    <property type="project" value="UniProtKB-KW"/>
</dbReference>
<organism evidence="4 5">
    <name type="scientific">Sphingobium chungbukense</name>
    <dbReference type="NCBI Taxonomy" id="56193"/>
    <lineage>
        <taxon>Bacteria</taxon>
        <taxon>Pseudomonadati</taxon>
        <taxon>Pseudomonadota</taxon>
        <taxon>Alphaproteobacteria</taxon>
        <taxon>Sphingomonadales</taxon>
        <taxon>Sphingomonadaceae</taxon>
        <taxon>Sphingobium</taxon>
    </lineage>
</organism>
<evidence type="ECO:0000256" key="2">
    <source>
        <dbReference type="ARBA" id="ARBA00023172"/>
    </source>
</evidence>
<dbReference type="SUPFAM" id="SSF47823">
    <property type="entry name" value="lambda integrase-like, N-terminal domain"/>
    <property type="match status" value="1"/>
</dbReference>
<dbReference type="GO" id="GO:0015074">
    <property type="term" value="P:DNA integration"/>
    <property type="evidence" value="ECO:0007669"/>
    <property type="project" value="InterPro"/>
</dbReference>
<dbReference type="STRING" id="56193.YP76_19010"/>
<dbReference type="PROSITE" id="PS51898">
    <property type="entry name" value="TYR_RECOMBINASE"/>
    <property type="match status" value="1"/>
</dbReference>
<evidence type="ECO:0000259" key="3">
    <source>
        <dbReference type="PROSITE" id="PS51898"/>
    </source>
</evidence>
<evidence type="ECO:0000313" key="4">
    <source>
        <dbReference type="EMBL" id="KKW90811.1"/>
    </source>
</evidence>